<evidence type="ECO:0000313" key="6">
    <source>
        <dbReference type="EMBL" id="RDI62369.1"/>
    </source>
</evidence>
<keyword evidence="2" id="KW-0479">Metal-binding</keyword>
<evidence type="ECO:0000256" key="4">
    <source>
        <dbReference type="ARBA" id="ARBA00023239"/>
    </source>
</evidence>
<dbReference type="Gene3D" id="3.90.1590.10">
    <property type="entry name" value="glutathione-dependent formaldehyde- activating enzyme (gfa)"/>
    <property type="match status" value="1"/>
</dbReference>
<evidence type="ECO:0000256" key="1">
    <source>
        <dbReference type="ARBA" id="ARBA00005495"/>
    </source>
</evidence>
<dbReference type="SUPFAM" id="SSF51316">
    <property type="entry name" value="Mss4-like"/>
    <property type="match status" value="1"/>
</dbReference>
<keyword evidence="7" id="KW-1185">Reference proteome</keyword>
<feature type="domain" description="CENP-V/GFA" evidence="5">
    <location>
        <begin position="7"/>
        <end position="108"/>
    </location>
</feature>
<dbReference type="GO" id="GO:0016846">
    <property type="term" value="F:carbon-sulfur lyase activity"/>
    <property type="evidence" value="ECO:0007669"/>
    <property type="project" value="InterPro"/>
</dbReference>
<dbReference type="InterPro" id="IPR006913">
    <property type="entry name" value="CENP-V/GFA"/>
</dbReference>
<dbReference type="InterPro" id="IPR011057">
    <property type="entry name" value="Mss4-like_sf"/>
</dbReference>
<evidence type="ECO:0000259" key="5">
    <source>
        <dbReference type="PROSITE" id="PS51891"/>
    </source>
</evidence>
<dbReference type="GO" id="GO:0046872">
    <property type="term" value="F:metal ion binding"/>
    <property type="evidence" value="ECO:0007669"/>
    <property type="project" value="UniProtKB-KW"/>
</dbReference>
<dbReference type="EMBL" id="QQBB01000001">
    <property type="protein sequence ID" value="RDI62369.1"/>
    <property type="molecule type" value="Genomic_DNA"/>
</dbReference>
<keyword evidence="3" id="KW-0862">Zinc</keyword>
<name>A0A370HV21_9HYPH</name>
<proteinExistence type="inferred from homology"/>
<protein>
    <recommendedName>
        <fullName evidence="5">CENP-V/GFA domain-containing protein</fullName>
    </recommendedName>
</protein>
<dbReference type="RefSeq" id="WP_173949848.1">
    <property type="nucleotide sequence ID" value="NZ_QQBB01000001.1"/>
</dbReference>
<evidence type="ECO:0000256" key="2">
    <source>
        <dbReference type="ARBA" id="ARBA00022723"/>
    </source>
</evidence>
<evidence type="ECO:0000313" key="7">
    <source>
        <dbReference type="Proteomes" id="UP000254925"/>
    </source>
</evidence>
<reference evidence="6 7" key="1">
    <citation type="submission" date="2018-07" db="EMBL/GenBank/DDBJ databases">
        <title>Genomic Encyclopedia of Type Strains, Phase IV (KMG-IV): sequencing the most valuable type-strain genomes for metagenomic binning, comparative biology and taxonomic classification.</title>
        <authorList>
            <person name="Goeker M."/>
        </authorList>
    </citation>
    <scope>NUCLEOTIDE SEQUENCE [LARGE SCALE GENOMIC DNA]</scope>
    <source>
        <strain evidence="6 7">DSM 14364</strain>
    </source>
</reference>
<dbReference type="PANTHER" id="PTHR33337:SF40">
    <property type="entry name" value="CENP-V_GFA DOMAIN-CONTAINING PROTEIN-RELATED"/>
    <property type="match status" value="1"/>
</dbReference>
<gene>
    <name evidence="6" type="ORF">DES45_101639</name>
</gene>
<evidence type="ECO:0000256" key="3">
    <source>
        <dbReference type="ARBA" id="ARBA00022833"/>
    </source>
</evidence>
<sequence length="135" mass="14912">MTEMRILKGGCACGRVTFEALGEPKRVGLCHCMTCRKISGSAFNAFVIYPADRVTVSGDVSRWSATPESQRGFCPVCGSPVFDLDAADEIELTLGTFDAPNLFTPTYEGWAVRREHWVRTPDLISYPENRGEKTS</sequence>
<comment type="similarity">
    <text evidence="1">Belongs to the Gfa family.</text>
</comment>
<dbReference type="Pfam" id="PF04828">
    <property type="entry name" value="GFA"/>
    <property type="match status" value="1"/>
</dbReference>
<dbReference type="Proteomes" id="UP000254925">
    <property type="component" value="Unassembled WGS sequence"/>
</dbReference>
<organism evidence="6 7">
    <name type="scientific">Microvirga subterranea</name>
    <dbReference type="NCBI Taxonomy" id="186651"/>
    <lineage>
        <taxon>Bacteria</taxon>
        <taxon>Pseudomonadati</taxon>
        <taxon>Pseudomonadota</taxon>
        <taxon>Alphaproteobacteria</taxon>
        <taxon>Hyphomicrobiales</taxon>
        <taxon>Methylobacteriaceae</taxon>
        <taxon>Microvirga</taxon>
    </lineage>
</organism>
<dbReference type="AlphaFoldDB" id="A0A370HV21"/>
<keyword evidence="4" id="KW-0456">Lyase</keyword>
<dbReference type="PROSITE" id="PS51891">
    <property type="entry name" value="CENP_V_GFA"/>
    <property type="match status" value="1"/>
</dbReference>
<comment type="caution">
    <text evidence="6">The sequence shown here is derived from an EMBL/GenBank/DDBJ whole genome shotgun (WGS) entry which is preliminary data.</text>
</comment>
<dbReference type="PANTHER" id="PTHR33337">
    <property type="entry name" value="GFA DOMAIN-CONTAINING PROTEIN"/>
    <property type="match status" value="1"/>
</dbReference>
<accession>A0A370HV21</accession>